<evidence type="ECO:0000256" key="8">
    <source>
        <dbReference type="SAM" id="Phobius"/>
    </source>
</evidence>
<dbReference type="InterPro" id="IPR003362">
    <property type="entry name" value="Bact_transf"/>
</dbReference>
<dbReference type="PANTHER" id="PTHR30576:SF0">
    <property type="entry name" value="UNDECAPRENYL-PHOSPHATE N-ACETYLGALACTOSAMINYL 1-PHOSPHATE TRANSFERASE-RELATED"/>
    <property type="match status" value="1"/>
</dbReference>
<feature type="transmembrane region" description="Helical" evidence="8">
    <location>
        <begin position="36"/>
        <end position="59"/>
    </location>
</feature>
<evidence type="ECO:0000256" key="2">
    <source>
        <dbReference type="ARBA" id="ARBA00006464"/>
    </source>
</evidence>
<keyword evidence="11" id="KW-1185">Reference proteome</keyword>
<dbReference type="Proteomes" id="UP000231259">
    <property type="component" value="Unassembled WGS sequence"/>
</dbReference>
<gene>
    <name evidence="10" type="ORF">P775_24940</name>
</gene>
<dbReference type="PANTHER" id="PTHR30576">
    <property type="entry name" value="COLANIC BIOSYNTHESIS UDP-GLUCOSE LIPID CARRIER TRANSFERASE"/>
    <property type="match status" value="1"/>
</dbReference>
<keyword evidence="7" id="KW-0270">Exopolysaccharide synthesis</keyword>
<keyword evidence="4 8" id="KW-0812">Transmembrane</keyword>
<dbReference type="InterPro" id="IPR017475">
    <property type="entry name" value="EPS_sugar_tfrase"/>
</dbReference>
<proteinExistence type="inferred from homology"/>
<keyword evidence="3" id="KW-0808">Transferase</keyword>
<feature type="transmembrane region" description="Helical" evidence="8">
    <location>
        <begin position="71"/>
        <end position="89"/>
    </location>
</feature>
<accession>A0A2G8R6I8</accession>
<dbReference type="AlphaFoldDB" id="A0A2G8R6I8"/>
<evidence type="ECO:0000256" key="6">
    <source>
        <dbReference type="ARBA" id="ARBA00023136"/>
    </source>
</evidence>
<dbReference type="RefSeq" id="WP_245875838.1">
    <property type="nucleotide sequence ID" value="NZ_AWWI01000170.1"/>
</dbReference>
<organism evidence="10 11">
    <name type="scientific">Puniceibacterium antarcticum</name>
    <dbReference type="NCBI Taxonomy" id="1206336"/>
    <lineage>
        <taxon>Bacteria</taxon>
        <taxon>Pseudomonadati</taxon>
        <taxon>Pseudomonadota</taxon>
        <taxon>Alphaproteobacteria</taxon>
        <taxon>Rhodobacterales</taxon>
        <taxon>Paracoccaceae</taxon>
        <taxon>Puniceibacterium</taxon>
    </lineage>
</organism>
<evidence type="ECO:0000256" key="5">
    <source>
        <dbReference type="ARBA" id="ARBA00022989"/>
    </source>
</evidence>
<evidence type="ECO:0000259" key="9">
    <source>
        <dbReference type="Pfam" id="PF02397"/>
    </source>
</evidence>
<evidence type="ECO:0000256" key="3">
    <source>
        <dbReference type="ARBA" id="ARBA00022679"/>
    </source>
</evidence>
<evidence type="ECO:0000313" key="11">
    <source>
        <dbReference type="Proteomes" id="UP000231259"/>
    </source>
</evidence>
<dbReference type="Pfam" id="PF13727">
    <property type="entry name" value="CoA_binding_3"/>
    <property type="match status" value="1"/>
</dbReference>
<dbReference type="Pfam" id="PF02397">
    <property type="entry name" value="Bac_transf"/>
    <property type="match status" value="1"/>
</dbReference>
<dbReference type="GO" id="GO:0016780">
    <property type="term" value="F:phosphotransferase activity, for other substituted phosphate groups"/>
    <property type="evidence" value="ECO:0007669"/>
    <property type="project" value="TreeGrafter"/>
</dbReference>
<evidence type="ECO:0000256" key="7">
    <source>
        <dbReference type="ARBA" id="ARBA00023169"/>
    </source>
</evidence>
<keyword evidence="6 8" id="KW-0472">Membrane</keyword>
<dbReference type="GO" id="GO:0016020">
    <property type="term" value="C:membrane"/>
    <property type="evidence" value="ECO:0007669"/>
    <property type="project" value="UniProtKB-SubCell"/>
</dbReference>
<sequence length="487" mass="54374">MIKRAQIETKVDDPYHLSEAAQVVALGMQRGALAPIWVACFASAIEFPMAALILWFAQFASVPTNEFSAKSAEYIAIVGAGLFVATMALTNSFRISVISSALNFTARTAICLLIPVLIACDFQSDARLGSLLYNVILALLIYVLPTRLIAAYVMKWVAEAGLVSRHAVIAGNSAETTSLIRGLAQRKTNIIRPYGIFDDDDTSPDQNLGIPKIGTFKDLISFVRIAKVDMIIIALPLREEARINWLLEELKVLPVEVRLSAYTQDYNFSGAHRDRLLSALRQSFAPRRRLTKRIFDLFFASTALLILWPVLLIAAIAVRLETPGPVIFRQLRHGYNDGVIEVFKFRSMYAEMSDPQGRDVVTRGDPRVTRVGRFLRRTSIDELPQLFNVLRGNLSLVGPRPHALNAQSSKHEPFSQLVQGYSARHRLPPGITGWAQINGWRGEIDQASKLTARLDHDLFYIENWSVWLDLKILLLTPVSLVTTKSAY</sequence>
<dbReference type="EMBL" id="AWWI01000170">
    <property type="protein sequence ID" value="PIL17175.1"/>
    <property type="molecule type" value="Genomic_DNA"/>
</dbReference>
<comment type="similarity">
    <text evidence="2">Belongs to the bacterial sugar transferase family.</text>
</comment>
<dbReference type="Gene3D" id="3.40.50.720">
    <property type="entry name" value="NAD(P)-binding Rossmann-like Domain"/>
    <property type="match status" value="1"/>
</dbReference>
<name>A0A2G8R6I8_9RHOB</name>
<feature type="transmembrane region" description="Helical" evidence="8">
    <location>
        <begin position="131"/>
        <end position="154"/>
    </location>
</feature>
<protein>
    <recommendedName>
        <fullName evidence="9">Bacterial sugar transferase domain-containing protein</fullName>
    </recommendedName>
</protein>
<dbReference type="GO" id="GO:0000271">
    <property type="term" value="P:polysaccharide biosynthetic process"/>
    <property type="evidence" value="ECO:0007669"/>
    <property type="project" value="UniProtKB-KW"/>
</dbReference>
<evidence type="ECO:0000256" key="1">
    <source>
        <dbReference type="ARBA" id="ARBA00004141"/>
    </source>
</evidence>
<reference evidence="10 11" key="1">
    <citation type="submission" date="2013-09" db="EMBL/GenBank/DDBJ databases">
        <title>Genome sequencing of Phaeobacter antarcticus sp. nov. SM1211.</title>
        <authorList>
            <person name="Zhang X.-Y."/>
            <person name="Liu C."/>
            <person name="Chen X.-L."/>
            <person name="Xie B.-B."/>
            <person name="Qin Q.-L."/>
            <person name="Rong J.-C."/>
            <person name="Zhang Y.-Z."/>
        </authorList>
    </citation>
    <scope>NUCLEOTIDE SEQUENCE [LARGE SCALE GENOMIC DNA]</scope>
    <source>
        <strain evidence="10 11">SM1211</strain>
    </source>
</reference>
<comment type="caution">
    <text evidence="10">The sequence shown here is derived from an EMBL/GenBank/DDBJ whole genome shotgun (WGS) entry which is preliminary data.</text>
</comment>
<feature type="domain" description="Bacterial sugar transferase" evidence="9">
    <location>
        <begin position="292"/>
        <end position="480"/>
    </location>
</feature>
<feature type="transmembrane region" description="Helical" evidence="8">
    <location>
        <begin position="101"/>
        <end position="119"/>
    </location>
</feature>
<evidence type="ECO:0000256" key="4">
    <source>
        <dbReference type="ARBA" id="ARBA00022692"/>
    </source>
</evidence>
<evidence type="ECO:0000313" key="10">
    <source>
        <dbReference type="EMBL" id="PIL17175.1"/>
    </source>
</evidence>
<feature type="transmembrane region" description="Helical" evidence="8">
    <location>
        <begin position="297"/>
        <end position="318"/>
    </location>
</feature>
<keyword evidence="5 8" id="KW-1133">Transmembrane helix</keyword>
<dbReference type="NCBIfam" id="TIGR03025">
    <property type="entry name" value="EPS_sugtrans"/>
    <property type="match status" value="1"/>
</dbReference>
<comment type="subcellular location">
    <subcellularLocation>
        <location evidence="1">Membrane</location>
        <topology evidence="1">Multi-pass membrane protein</topology>
    </subcellularLocation>
</comment>